<evidence type="ECO:0000256" key="2">
    <source>
        <dbReference type="ARBA" id="ARBA00022487"/>
    </source>
</evidence>
<dbReference type="InterPro" id="IPR029058">
    <property type="entry name" value="AB_hydrolase_fold"/>
</dbReference>
<dbReference type="InterPro" id="IPR050309">
    <property type="entry name" value="Type-B_Carboxylest/Lipase"/>
</dbReference>
<dbReference type="EMBL" id="GEYN01000032">
    <property type="protein sequence ID" value="JAV02097.1"/>
    <property type="molecule type" value="mRNA"/>
</dbReference>
<evidence type="ECO:0000256" key="3">
    <source>
        <dbReference type="ARBA" id="ARBA00022801"/>
    </source>
</evidence>
<keyword evidence="4" id="KW-1015">Disulfide bond</keyword>
<dbReference type="KEGG" id="pxy:105381931"/>
<dbReference type="AlphaFoldDB" id="A0A1L8D6V2"/>
<evidence type="ECO:0000259" key="7">
    <source>
        <dbReference type="Pfam" id="PF00135"/>
    </source>
</evidence>
<organism evidence="8">
    <name type="scientific">Plutella xylostella</name>
    <name type="common">Diamondback moth</name>
    <name type="synonym">Plutella maculipennis</name>
    <dbReference type="NCBI Taxonomy" id="51655"/>
    <lineage>
        <taxon>Eukaryota</taxon>
        <taxon>Metazoa</taxon>
        <taxon>Ecdysozoa</taxon>
        <taxon>Arthropoda</taxon>
        <taxon>Hexapoda</taxon>
        <taxon>Insecta</taxon>
        <taxon>Pterygota</taxon>
        <taxon>Neoptera</taxon>
        <taxon>Endopterygota</taxon>
        <taxon>Lepidoptera</taxon>
        <taxon>Glossata</taxon>
        <taxon>Ditrysia</taxon>
        <taxon>Yponomeutoidea</taxon>
        <taxon>Plutellidae</taxon>
        <taxon>Plutella</taxon>
    </lineage>
</organism>
<evidence type="ECO:0000313" key="8">
    <source>
        <dbReference type="EMBL" id="JAV02097.1"/>
    </source>
</evidence>
<comment type="similarity">
    <text evidence="1 6">Belongs to the type-B carboxylesterase/lipase family.</text>
</comment>
<accession>A0A1L8D6V2</accession>
<dbReference type="GeneID" id="105381931"/>
<evidence type="ECO:0000256" key="5">
    <source>
        <dbReference type="ARBA" id="ARBA00023180"/>
    </source>
</evidence>
<dbReference type="Gene3D" id="3.40.50.1820">
    <property type="entry name" value="alpha/beta hydrolase"/>
    <property type="match status" value="1"/>
</dbReference>
<keyword evidence="2" id="KW-0719">Serine esterase</keyword>
<dbReference type="InterPro" id="IPR019826">
    <property type="entry name" value="Carboxylesterase_B_AS"/>
</dbReference>
<dbReference type="Pfam" id="PF00135">
    <property type="entry name" value="COesterase"/>
    <property type="match status" value="1"/>
</dbReference>
<sequence length="555" mass="62834">MGENTVGERVRVVTKEGPVIGSLEERDGKNLYSFYRVPYGTPPLGQLRFSAPKPAAPWQEDIDCTKKVCGPVTGAELVTKCCLLNEDCLYVHIVTRDLNPVKPKPVMFWIGCFNYCWSLNILLEPCILVDEDVVFVTCSFRAGPMGFLSIQNVVAPGNAGLKDIVMGLKWVQRNISLFGGDPNNVTLFGSSTGGAIVHLMMLSSMTEGLFHKAIIQSASALNNWALTKNPAAAVVELAKALGIEVIGNDYAEIVEILKTLPAEDIVKAFLDKIAVVEDATDIFNPMFRPCIEEDFEGHTAFLSKSPFLILKSGKFNKVPMIIGGDNIETSLLKFLKYNFSENYEQLNQRSSFTLPKQMASGMNSLSTKLVQQLINFYTGEDAELSDGTKHQYLQMISDYYFLYCVNKSVRFHARWAAESPVYYYVLNFSGDWSVPHELCYMNCGEIPYMFQIRLPAEDRYARGGRDSVRVRSRVIKMWTNFAKYGNPTPDDNDPLFHITWDPVENEDRLNYLAIGTELTKGRNPYYDRMKFWDQLFVEQSFLRTLMYFNDMGVQW</sequence>
<feature type="domain" description="Carboxylesterase type B" evidence="7">
    <location>
        <begin position="11"/>
        <end position="532"/>
    </location>
</feature>
<evidence type="ECO:0000256" key="1">
    <source>
        <dbReference type="ARBA" id="ARBA00005964"/>
    </source>
</evidence>
<dbReference type="GO" id="GO:0052689">
    <property type="term" value="F:carboxylic ester hydrolase activity"/>
    <property type="evidence" value="ECO:0007669"/>
    <property type="project" value="UniProtKB-KW"/>
</dbReference>
<dbReference type="SUPFAM" id="SSF53474">
    <property type="entry name" value="alpha/beta-Hydrolases"/>
    <property type="match status" value="1"/>
</dbReference>
<dbReference type="PROSITE" id="PS00122">
    <property type="entry name" value="CARBOXYLESTERASE_B_1"/>
    <property type="match status" value="1"/>
</dbReference>
<keyword evidence="5" id="KW-0325">Glycoprotein</keyword>
<proteinExistence type="evidence at transcript level"/>
<dbReference type="InterPro" id="IPR002018">
    <property type="entry name" value="CarbesteraseB"/>
</dbReference>
<keyword evidence="3 6" id="KW-0378">Hydrolase</keyword>
<protein>
    <recommendedName>
        <fullName evidence="6">Carboxylic ester hydrolase</fullName>
        <ecNumber evidence="6">3.1.1.-</ecNumber>
    </recommendedName>
</protein>
<dbReference type="ESTHER" id="pluxy-PxalphaE14">
    <property type="family name" value="Carb_B_Arthropoda"/>
</dbReference>
<dbReference type="EC" id="3.1.1.-" evidence="6"/>
<dbReference type="OrthoDB" id="19653at2759"/>
<evidence type="ECO:0000256" key="6">
    <source>
        <dbReference type="RuleBase" id="RU361235"/>
    </source>
</evidence>
<reference evidence="8" key="1">
    <citation type="submission" date="2016-08" db="EMBL/GenBank/DDBJ databases">
        <title>Transcriptome of the diamond-back moth (Plutella xylostella).</title>
        <authorList>
            <person name="He P."/>
        </authorList>
    </citation>
    <scope>NUCLEOTIDE SEQUENCE</scope>
    <source>
        <strain evidence="8">Lab strain</strain>
        <tissue evidence="8">Multi</tissue>
    </source>
</reference>
<dbReference type="PANTHER" id="PTHR11559">
    <property type="entry name" value="CARBOXYLESTERASE"/>
    <property type="match status" value="1"/>
</dbReference>
<evidence type="ECO:0000256" key="4">
    <source>
        <dbReference type="ARBA" id="ARBA00023157"/>
    </source>
</evidence>
<name>A0A1L8D6V2_PLUXY</name>